<feature type="domain" description="NAD-dependent epimerase/dehydratase" evidence="2">
    <location>
        <begin position="4"/>
        <end position="252"/>
    </location>
</feature>
<evidence type="ECO:0000256" key="1">
    <source>
        <dbReference type="ARBA" id="ARBA00023027"/>
    </source>
</evidence>
<dbReference type="Proteomes" id="UP000683551">
    <property type="component" value="Chromosome"/>
</dbReference>
<name>A0A859AD93_9PROT</name>
<evidence type="ECO:0000259" key="2">
    <source>
        <dbReference type="Pfam" id="PF01370"/>
    </source>
</evidence>
<organism evidence="3 5">
    <name type="scientific">Ferrovum myxofaciens</name>
    <dbReference type="NCBI Taxonomy" id="416213"/>
    <lineage>
        <taxon>Bacteria</taxon>
        <taxon>Pseudomonadati</taxon>
        <taxon>Pseudomonadota</taxon>
        <taxon>Betaproteobacteria</taxon>
        <taxon>Ferrovales</taxon>
        <taxon>Ferrovaceae</taxon>
        <taxon>Ferrovum</taxon>
    </lineage>
</organism>
<dbReference type="GO" id="GO:0016831">
    <property type="term" value="F:carboxy-lyase activity"/>
    <property type="evidence" value="ECO:0007669"/>
    <property type="project" value="InterPro"/>
</dbReference>
<evidence type="ECO:0000313" key="5">
    <source>
        <dbReference type="Proteomes" id="UP000075653"/>
    </source>
</evidence>
<keyword evidence="1" id="KW-0520">NAD</keyword>
<dbReference type="NCBIfam" id="NF008872">
    <property type="entry name" value="PRK11908.1"/>
    <property type="match status" value="1"/>
</dbReference>
<proteinExistence type="predicted"/>
<reference evidence="3 5" key="1">
    <citation type="submission" date="2016-01" db="EMBL/GenBank/DDBJ databases">
        <title>Genome sequence of the acidophilic iron oxidising Ferrovum strain Z-31.</title>
        <authorList>
            <person name="Poehlein A."/>
            <person name="Ullrich S.R."/>
            <person name="Schloemann M."/>
            <person name="Muehling M."/>
            <person name="Daniel R."/>
        </authorList>
    </citation>
    <scope>NUCLEOTIDE SEQUENCE [LARGE SCALE GENOMIC DNA]</scope>
    <source>
        <strain evidence="3 5">Z-31</strain>
    </source>
</reference>
<dbReference type="EMBL" id="CP071137">
    <property type="protein sequence ID" value="QWY77552.1"/>
    <property type="molecule type" value="Genomic_DNA"/>
</dbReference>
<dbReference type="InterPro" id="IPR050177">
    <property type="entry name" value="Lipid_A_modif_metabolic_enz"/>
</dbReference>
<dbReference type="EMBL" id="LRRD01000010">
    <property type="protein sequence ID" value="KXW58789.1"/>
    <property type="molecule type" value="Genomic_DNA"/>
</dbReference>
<protein>
    <submittedName>
        <fullName evidence="4">Bifunctional UDP-4-keto-pentose/UDP-xylose synthase</fullName>
    </submittedName>
    <submittedName>
        <fullName evidence="3">Bifunctional polymyxin resistance protein ArnA</fullName>
    </submittedName>
</protein>
<dbReference type="InterPro" id="IPR036291">
    <property type="entry name" value="NAD(P)-bd_dom_sf"/>
</dbReference>
<accession>A0A149VZX7</accession>
<dbReference type="OrthoDB" id="9802815at2"/>
<accession>A0A859AD93</accession>
<dbReference type="SUPFAM" id="SSF51735">
    <property type="entry name" value="NAD(P)-binding Rossmann-fold domains"/>
    <property type="match status" value="1"/>
</dbReference>
<evidence type="ECO:0000313" key="3">
    <source>
        <dbReference type="EMBL" id="KXW58789.1"/>
    </source>
</evidence>
<dbReference type="InterPro" id="IPR001509">
    <property type="entry name" value="Epimerase_deHydtase"/>
</dbReference>
<dbReference type="RefSeq" id="WP_051861894.1">
    <property type="nucleotide sequence ID" value="NZ_CP053675.1"/>
</dbReference>
<dbReference type="Proteomes" id="UP000075653">
    <property type="component" value="Unassembled WGS sequence"/>
</dbReference>
<dbReference type="Pfam" id="PF01370">
    <property type="entry name" value="Epimerase"/>
    <property type="match status" value="1"/>
</dbReference>
<dbReference type="Gene3D" id="3.40.50.720">
    <property type="entry name" value="NAD(P)-binding Rossmann-like Domain"/>
    <property type="match status" value="1"/>
</dbReference>
<evidence type="ECO:0000313" key="4">
    <source>
        <dbReference type="EMBL" id="QWY77552.1"/>
    </source>
</evidence>
<dbReference type="PATRIC" id="fig|1789004.3.peg.671"/>
<dbReference type="PANTHER" id="PTHR43245">
    <property type="entry name" value="BIFUNCTIONAL POLYMYXIN RESISTANCE PROTEIN ARNA"/>
    <property type="match status" value="1"/>
</dbReference>
<dbReference type="AlphaFoldDB" id="A0A859AD93"/>
<reference evidence="4" key="2">
    <citation type="submission" date="2021-02" db="EMBL/GenBank/DDBJ databases">
        <title>Comparative genomics of Ferrovum myxofaciens strains, predominant extremophile bacteria forming large biofilm stalactites in acid mine ecosystems.</title>
        <authorList>
            <person name="Burkartova K."/>
            <person name="Ridl J."/>
            <person name="Pajer P."/>
            <person name="Falteisek L."/>
        </authorList>
    </citation>
    <scope>NUCLEOTIDE SEQUENCE</scope>
    <source>
        <strain evidence="4">MI1III</strain>
    </source>
</reference>
<keyword evidence="5" id="KW-1185">Reference proteome</keyword>
<dbReference type="PANTHER" id="PTHR43245:SF13">
    <property type="entry name" value="UDP-D-APIOSE_UDP-D-XYLOSE SYNTHASE 2"/>
    <property type="match status" value="1"/>
</dbReference>
<dbReference type="InterPro" id="IPR045869">
    <property type="entry name" value="Arna-like_SDR_e"/>
</dbReference>
<dbReference type="CDD" id="cd05257">
    <property type="entry name" value="Arna_like_SDR_e"/>
    <property type="match status" value="1"/>
</dbReference>
<dbReference type="GeneID" id="301710921"/>
<gene>
    <name evidence="3" type="primary">arnA_2</name>
    <name evidence="3" type="ORF">FEMY_06670</name>
    <name evidence="4" type="ORF">JZL65_00235</name>
</gene>
<sequence>MKKILILGVNGFIGHHLSQRILSTTDWSVYGMDMQSERVKDLLDHPRFHFFEGDITINKEWIEYHIKKCDVVLPLVAIATPATYVQQPLRVFELDFEANLPIVRSCVKYGKRILFPSTSEVYGMCRDSEFDPDQSELILGPIEKQRWIYSCSKQLMDRVIWGYGMQEGLDFTLFRPFNWIGSGLDSIHTPKEGSSRVITQFFGHIVRGENIQLVDGGTQKRAFTYIDDGVSALMKIIENPQGVATGKIYNVGNPSNNYSVRELAQMMLDLAMEYPEYRTTAQQVKLVETTADTYYGKGYQDVQNRVPKITNTCEELNWAPEVGMMDALRRIYDAYRGQVAEARGLVD</sequence>